<keyword evidence="3" id="KW-1185">Reference proteome</keyword>
<reference evidence="3" key="1">
    <citation type="journal article" date="2020" name="Nat. Commun.">
        <title>Genome assembly of wild tea tree DASZ reveals pedigree and selection history of tea varieties.</title>
        <authorList>
            <person name="Zhang W."/>
            <person name="Zhang Y."/>
            <person name="Qiu H."/>
            <person name="Guo Y."/>
            <person name="Wan H."/>
            <person name="Zhang X."/>
            <person name="Scossa F."/>
            <person name="Alseekh S."/>
            <person name="Zhang Q."/>
            <person name="Wang P."/>
            <person name="Xu L."/>
            <person name="Schmidt M.H."/>
            <person name="Jia X."/>
            <person name="Li D."/>
            <person name="Zhu A."/>
            <person name="Guo F."/>
            <person name="Chen W."/>
            <person name="Ni D."/>
            <person name="Usadel B."/>
            <person name="Fernie A.R."/>
            <person name="Wen W."/>
        </authorList>
    </citation>
    <scope>NUCLEOTIDE SEQUENCE [LARGE SCALE GENOMIC DNA]</scope>
    <source>
        <strain evidence="3">cv. G240</strain>
    </source>
</reference>
<gene>
    <name evidence="2" type="ORF">HYC85_008277</name>
</gene>
<protein>
    <submittedName>
        <fullName evidence="2">Uncharacterized protein</fullName>
    </submittedName>
</protein>
<comment type="caution">
    <text evidence="2">The sequence shown here is derived from an EMBL/GenBank/DDBJ whole genome shotgun (WGS) entry which is preliminary data.</text>
</comment>
<proteinExistence type="predicted"/>
<dbReference type="Proteomes" id="UP000593564">
    <property type="component" value="Unassembled WGS sequence"/>
</dbReference>
<accession>A0A7J7HT42</accession>
<evidence type="ECO:0000313" key="2">
    <source>
        <dbReference type="EMBL" id="KAF5955421.1"/>
    </source>
</evidence>
<reference evidence="2 3" key="2">
    <citation type="submission" date="2020-07" db="EMBL/GenBank/DDBJ databases">
        <title>Genome assembly of wild tea tree DASZ reveals pedigree and selection history of tea varieties.</title>
        <authorList>
            <person name="Zhang W."/>
        </authorList>
    </citation>
    <scope>NUCLEOTIDE SEQUENCE [LARGE SCALE GENOMIC DNA]</scope>
    <source>
        <strain evidence="3">cv. G240</strain>
        <tissue evidence="2">Leaf</tissue>
    </source>
</reference>
<evidence type="ECO:0000313" key="3">
    <source>
        <dbReference type="Proteomes" id="UP000593564"/>
    </source>
</evidence>
<dbReference type="AlphaFoldDB" id="A0A7J7HT42"/>
<sequence length="68" mass="7840">MHRHIICSGESSFRGGRKRQLGVANRKSTKVTQGSESGYDVNVSSYKSHKQYRWGSLDRVAMDRFYIE</sequence>
<evidence type="ECO:0000256" key="1">
    <source>
        <dbReference type="SAM" id="MobiDB-lite"/>
    </source>
</evidence>
<feature type="region of interest" description="Disordered" evidence="1">
    <location>
        <begin position="1"/>
        <end position="40"/>
    </location>
</feature>
<feature type="compositionally biased region" description="Polar residues" evidence="1">
    <location>
        <begin position="30"/>
        <end position="40"/>
    </location>
</feature>
<name>A0A7J7HT42_CAMSI</name>
<dbReference type="EMBL" id="JACBKZ010000003">
    <property type="protein sequence ID" value="KAF5955421.1"/>
    <property type="molecule type" value="Genomic_DNA"/>
</dbReference>
<organism evidence="2 3">
    <name type="scientific">Camellia sinensis</name>
    <name type="common">Tea plant</name>
    <name type="synonym">Thea sinensis</name>
    <dbReference type="NCBI Taxonomy" id="4442"/>
    <lineage>
        <taxon>Eukaryota</taxon>
        <taxon>Viridiplantae</taxon>
        <taxon>Streptophyta</taxon>
        <taxon>Embryophyta</taxon>
        <taxon>Tracheophyta</taxon>
        <taxon>Spermatophyta</taxon>
        <taxon>Magnoliopsida</taxon>
        <taxon>eudicotyledons</taxon>
        <taxon>Gunneridae</taxon>
        <taxon>Pentapetalae</taxon>
        <taxon>asterids</taxon>
        <taxon>Ericales</taxon>
        <taxon>Theaceae</taxon>
        <taxon>Camellia</taxon>
    </lineage>
</organism>